<evidence type="ECO:0000256" key="1">
    <source>
        <dbReference type="ARBA" id="ARBA00010617"/>
    </source>
</evidence>
<keyword evidence="4" id="KW-0560">Oxidoreductase</keyword>
<dbReference type="PRINTS" id="PR00463">
    <property type="entry name" value="EP450I"/>
</dbReference>
<dbReference type="GO" id="GO:0008395">
    <property type="term" value="F:steroid hydroxylase activity"/>
    <property type="evidence" value="ECO:0007669"/>
    <property type="project" value="TreeGrafter"/>
</dbReference>
<dbReference type="EMBL" id="BMAO01030557">
    <property type="protein sequence ID" value="GFQ68842.1"/>
    <property type="molecule type" value="Genomic_DNA"/>
</dbReference>
<dbReference type="PANTHER" id="PTHR24300">
    <property type="entry name" value="CYTOCHROME P450 508A4-RELATED"/>
    <property type="match status" value="1"/>
</dbReference>
<dbReference type="GO" id="GO:0005506">
    <property type="term" value="F:iron ion binding"/>
    <property type="evidence" value="ECO:0007669"/>
    <property type="project" value="InterPro"/>
</dbReference>
<dbReference type="PANTHER" id="PTHR24300:SF403">
    <property type="entry name" value="CYTOCHROME P450 306A1"/>
    <property type="match status" value="1"/>
</dbReference>
<protein>
    <recommendedName>
        <fullName evidence="8">Cytochrome P450</fullName>
    </recommendedName>
</protein>
<dbReference type="InterPro" id="IPR050182">
    <property type="entry name" value="Cytochrome_P450_fam2"/>
</dbReference>
<dbReference type="InterPro" id="IPR036396">
    <property type="entry name" value="Cyt_P450_sf"/>
</dbReference>
<dbReference type="Pfam" id="PF00067">
    <property type="entry name" value="p450"/>
    <property type="match status" value="1"/>
</dbReference>
<dbReference type="GO" id="GO:0016712">
    <property type="term" value="F:oxidoreductase activity, acting on paired donors, with incorporation or reduction of molecular oxygen, reduced flavin or flavoprotein as one donor, and incorporation of one atom of oxygen"/>
    <property type="evidence" value="ECO:0007669"/>
    <property type="project" value="TreeGrafter"/>
</dbReference>
<gene>
    <name evidence="6" type="ORF">TNCT_305791</name>
</gene>
<evidence type="ECO:0000313" key="7">
    <source>
        <dbReference type="Proteomes" id="UP000887116"/>
    </source>
</evidence>
<evidence type="ECO:0000256" key="5">
    <source>
        <dbReference type="PIRSR" id="PIRSR602401-1"/>
    </source>
</evidence>
<keyword evidence="3 5" id="KW-0408">Iron</keyword>
<dbReference type="Gene3D" id="1.10.630.10">
    <property type="entry name" value="Cytochrome P450"/>
    <property type="match status" value="1"/>
</dbReference>
<name>A0A8X6F355_TRICU</name>
<feature type="binding site" description="axial binding residue" evidence="5">
    <location>
        <position position="48"/>
    </location>
    <ligand>
        <name>heme</name>
        <dbReference type="ChEBI" id="CHEBI:30413"/>
    </ligand>
    <ligandPart>
        <name>Fe</name>
        <dbReference type="ChEBI" id="CHEBI:18248"/>
    </ligandPart>
</feature>
<evidence type="ECO:0000256" key="3">
    <source>
        <dbReference type="ARBA" id="ARBA00023004"/>
    </source>
</evidence>
<comment type="cofactor">
    <cofactor evidence="5">
        <name>heme</name>
        <dbReference type="ChEBI" id="CHEBI:30413"/>
    </cofactor>
</comment>
<accession>A0A8X6F355</accession>
<dbReference type="GO" id="GO:0006805">
    <property type="term" value="P:xenobiotic metabolic process"/>
    <property type="evidence" value="ECO:0007669"/>
    <property type="project" value="TreeGrafter"/>
</dbReference>
<keyword evidence="4" id="KW-0503">Monooxygenase</keyword>
<keyword evidence="7" id="KW-1185">Reference proteome</keyword>
<dbReference type="AlphaFoldDB" id="A0A8X6F355"/>
<proteinExistence type="inferred from homology"/>
<comment type="caution">
    <text evidence="6">The sequence shown here is derived from an EMBL/GenBank/DDBJ whole genome shotgun (WGS) entry which is preliminary data.</text>
</comment>
<dbReference type="SUPFAM" id="SSF48264">
    <property type="entry name" value="Cytochrome P450"/>
    <property type="match status" value="1"/>
</dbReference>
<dbReference type="OrthoDB" id="6434130at2759"/>
<dbReference type="Proteomes" id="UP000887116">
    <property type="component" value="Unassembled WGS sequence"/>
</dbReference>
<dbReference type="GO" id="GO:0006082">
    <property type="term" value="P:organic acid metabolic process"/>
    <property type="evidence" value="ECO:0007669"/>
    <property type="project" value="TreeGrafter"/>
</dbReference>
<evidence type="ECO:0000256" key="2">
    <source>
        <dbReference type="ARBA" id="ARBA00022723"/>
    </source>
</evidence>
<sequence>MVLNFYSAHRDPKIYEEPEKFNPSRFIQANGKRRPEQPITFGIGKQSCLGESYTMTQAFLFLTTVVQNFQLELLKETRTTGYEQYMSGNLLICAHPRHEIE</sequence>
<dbReference type="InterPro" id="IPR001128">
    <property type="entry name" value="Cyt_P450"/>
</dbReference>
<evidence type="ECO:0008006" key="8">
    <source>
        <dbReference type="Google" id="ProtNLM"/>
    </source>
</evidence>
<dbReference type="GO" id="GO:0005737">
    <property type="term" value="C:cytoplasm"/>
    <property type="evidence" value="ECO:0007669"/>
    <property type="project" value="TreeGrafter"/>
</dbReference>
<evidence type="ECO:0000256" key="4">
    <source>
        <dbReference type="ARBA" id="ARBA00023033"/>
    </source>
</evidence>
<reference evidence="6" key="1">
    <citation type="submission" date="2020-07" db="EMBL/GenBank/DDBJ databases">
        <title>Multicomponent nature underlies the extraordinary mechanical properties of spider dragline silk.</title>
        <authorList>
            <person name="Kono N."/>
            <person name="Nakamura H."/>
            <person name="Mori M."/>
            <person name="Yoshida Y."/>
            <person name="Ohtoshi R."/>
            <person name="Malay A.D."/>
            <person name="Moran D.A.P."/>
            <person name="Tomita M."/>
            <person name="Numata K."/>
            <person name="Arakawa K."/>
        </authorList>
    </citation>
    <scope>NUCLEOTIDE SEQUENCE</scope>
</reference>
<evidence type="ECO:0000313" key="6">
    <source>
        <dbReference type="EMBL" id="GFQ68842.1"/>
    </source>
</evidence>
<dbReference type="GO" id="GO:0020037">
    <property type="term" value="F:heme binding"/>
    <property type="evidence" value="ECO:0007669"/>
    <property type="project" value="InterPro"/>
</dbReference>
<keyword evidence="2 5" id="KW-0479">Metal-binding</keyword>
<dbReference type="InterPro" id="IPR002401">
    <property type="entry name" value="Cyt_P450_E_grp-I"/>
</dbReference>
<keyword evidence="5" id="KW-0349">Heme</keyword>
<organism evidence="6 7">
    <name type="scientific">Trichonephila clavata</name>
    <name type="common">Joro spider</name>
    <name type="synonym">Nephila clavata</name>
    <dbReference type="NCBI Taxonomy" id="2740835"/>
    <lineage>
        <taxon>Eukaryota</taxon>
        <taxon>Metazoa</taxon>
        <taxon>Ecdysozoa</taxon>
        <taxon>Arthropoda</taxon>
        <taxon>Chelicerata</taxon>
        <taxon>Arachnida</taxon>
        <taxon>Araneae</taxon>
        <taxon>Araneomorphae</taxon>
        <taxon>Entelegynae</taxon>
        <taxon>Araneoidea</taxon>
        <taxon>Nephilidae</taxon>
        <taxon>Trichonephila</taxon>
    </lineage>
</organism>
<comment type="similarity">
    <text evidence="1">Belongs to the cytochrome P450 family.</text>
</comment>